<feature type="region of interest" description="Disordered" evidence="15">
    <location>
        <begin position="595"/>
        <end position="671"/>
    </location>
</feature>
<keyword evidence="12 14" id="KW-0539">Nucleus</keyword>
<keyword evidence="8 14" id="KW-0653">Protein transport</keyword>
<name>A0A179I115_CORDF</name>
<feature type="region of interest" description="Disordered" evidence="15">
    <location>
        <begin position="690"/>
        <end position="828"/>
    </location>
</feature>
<dbReference type="GO" id="GO:0015031">
    <property type="term" value="P:protein transport"/>
    <property type="evidence" value="ECO:0007669"/>
    <property type="project" value="UniProtKB-UniRule"/>
</dbReference>
<evidence type="ECO:0000256" key="10">
    <source>
        <dbReference type="ARBA" id="ARBA00023172"/>
    </source>
</evidence>
<dbReference type="FunFam" id="1.20.58.1590:FF:000001">
    <property type="entry name" value="Tethering factor for nuclear proteasome STS1"/>
    <property type="match status" value="1"/>
</dbReference>
<dbReference type="FunFam" id="3.30.390.80:FF:000001">
    <property type="entry name" value="DNA repair protein RAD52 homolog"/>
    <property type="match status" value="1"/>
</dbReference>
<evidence type="ECO:0000256" key="14">
    <source>
        <dbReference type="RuleBase" id="RU368013"/>
    </source>
</evidence>
<dbReference type="InterPro" id="IPR038422">
    <property type="entry name" value="Cut8/Sts1_sf"/>
</dbReference>
<sequence length="852" mass="91659">MNLLLSSQPSVFPHHHESPRQSPQRSRECSLSLTANHVSPALPVHMAAMGPRPKANNKQSESPFYNMANRKRKADEDGDGDENMSPLNSPAAQPRSIARPSKKVRSNDITGRPLNLPRLLETLDTAQLRTVLERICESHPLIGQEVVTQAPRPSVDAALEVLRRYQDKLNGSIPYGNSSAEYTYYRVKEPLVALIEAIADFTPQFLPPTETQPTKSLEFLDQATKLIHQLPDWEPQAYRHHKEGAYDDISKAWAVVINEAGKRAGGFNLHSDGWDQALSRHNEQSCGRLAGAISAMTSSVGWMGTNPDQNPNDQNSILNQLMSGSYGSPVRVAHTAIHCSVRKLTLFIFCRPGDQHKAYANPYEETKPRISEWTAKDIATISVRLDKQLGPEYISSRAGPGGSRVHYLTAEKCIGLANEVFGFNGWSSSIQNIQVDFADENPQTQRVSIGLSVIVRITLRDGTYHEDIGYGSIENARGKAMAFEKAKKEGTTDALKRTLRSFGNVLGNCIYDQDYVKQVTKLKAQPARKFDQFNLHRHPDFVKKDAPVTYAAPEAATAASGSSNNSGPSFASAAAAAKAEASEAFEDFLGDFDEADFNVPEEGHPDEVIVPVPPAPAGPQTRQQQPQQSANKASHQSNQRPQQPQTPNPQHQRQTTGSGAAVPPAALVAGPPGAGEPVAAFFSARAVTTDTNQGPTIPQNKQALFNPKAESPSIRKTPGIDHSSSKPLTRSGQHVPPPSQTAEPPAGTPSRPSAAGGPQGGALGTSATAGAGGRALKGHAVNPGLDHTRRIGAPGGPASPLANRSSYKPPTMKRPLGHGEGNVLRVPLSEIPPNGAVVASADDIDTKRQKMA</sequence>
<feature type="region of interest" description="Disordered" evidence="15">
    <location>
        <begin position="71"/>
        <end position="112"/>
    </location>
</feature>
<dbReference type="Proteomes" id="UP000243081">
    <property type="component" value="Unassembled WGS sequence"/>
</dbReference>
<dbReference type="Gene3D" id="3.30.390.80">
    <property type="entry name" value="DNA repair protein Rad52/59/22"/>
    <property type="match status" value="1"/>
</dbReference>
<dbReference type="GO" id="GO:0005737">
    <property type="term" value="C:cytoplasm"/>
    <property type="evidence" value="ECO:0007669"/>
    <property type="project" value="UniProtKB-SubCell"/>
</dbReference>
<evidence type="ECO:0000313" key="16">
    <source>
        <dbReference type="EMBL" id="OAQ96435.1"/>
    </source>
</evidence>
<evidence type="ECO:0000256" key="11">
    <source>
        <dbReference type="ARBA" id="ARBA00023204"/>
    </source>
</evidence>
<evidence type="ECO:0000313" key="17">
    <source>
        <dbReference type="Proteomes" id="UP000243081"/>
    </source>
</evidence>
<keyword evidence="7" id="KW-0227">DNA damage</keyword>
<feature type="region of interest" description="Disordered" evidence="15">
    <location>
        <begin position="47"/>
        <end position="66"/>
    </location>
</feature>
<comment type="subunit">
    <text evidence="3 14">Binds the proteasome.</text>
</comment>
<evidence type="ECO:0000256" key="12">
    <source>
        <dbReference type="ARBA" id="ARBA00023242"/>
    </source>
</evidence>
<dbReference type="GO" id="GO:0003697">
    <property type="term" value="F:single-stranded DNA binding"/>
    <property type="evidence" value="ECO:0007669"/>
    <property type="project" value="UniProtKB-ARBA"/>
</dbReference>
<evidence type="ECO:0000256" key="2">
    <source>
        <dbReference type="ARBA" id="ARBA00006638"/>
    </source>
</evidence>
<keyword evidence="9" id="KW-0238">DNA-binding</keyword>
<dbReference type="PANTHER" id="PTHR12132">
    <property type="entry name" value="DNA REPAIR AND RECOMBINATION PROTEIN RAD52, RAD59"/>
    <property type="match status" value="1"/>
</dbReference>
<dbReference type="GO" id="GO:0006312">
    <property type="term" value="P:mitotic recombination"/>
    <property type="evidence" value="ECO:0007669"/>
    <property type="project" value="TreeGrafter"/>
</dbReference>
<feature type="compositionally biased region" description="Polar residues" evidence="15">
    <location>
        <begin position="690"/>
        <end position="703"/>
    </location>
</feature>
<dbReference type="GO" id="GO:0005634">
    <property type="term" value="C:nucleus"/>
    <property type="evidence" value="ECO:0007669"/>
    <property type="project" value="UniProtKB-SubCell"/>
</dbReference>
<evidence type="ECO:0000256" key="13">
    <source>
        <dbReference type="ARBA" id="ARBA00025651"/>
    </source>
</evidence>
<dbReference type="InterPro" id="IPR013868">
    <property type="entry name" value="Cut8/Sts1_fam"/>
</dbReference>
<dbReference type="AlphaFoldDB" id="A0A179I115"/>
<keyword evidence="17" id="KW-1185">Reference proteome</keyword>
<accession>A0A179I115</accession>
<dbReference type="InterPro" id="IPR042525">
    <property type="entry name" value="Rad52_Rad59_Rad22_sf"/>
</dbReference>
<proteinExistence type="inferred from homology"/>
<comment type="function">
    <text evidence="13 14">Involved in ubiquitin-mediated protein degradation. Regulatory factor in the ubiquitin/proteasome pathway that controls the turnover of proteasome substrates. Targets proteasomes to the nucleus and facilitates the degradation of nuclear proteins.</text>
</comment>
<feature type="compositionally biased region" description="Polar residues" evidence="15">
    <location>
        <begin position="1"/>
        <end position="10"/>
    </location>
</feature>
<protein>
    <recommendedName>
        <fullName evidence="4 14">Tethering factor for nuclear proteasome STS1</fullName>
    </recommendedName>
</protein>
<dbReference type="GO" id="GO:0071630">
    <property type="term" value="P:nuclear protein quality control by the ubiquitin-proteasome system"/>
    <property type="evidence" value="ECO:0007669"/>
    <property type="project" value="UniProtKB-UniRule"/>
</dbReference>
<dbReference type="InterPro" id="IPR041247">
    <property type="entry name" value="Rad52_fam"/>
</dbReference>
<evidence type="ECO:0000256" key="15">
    <source>
        <dbReference type="SAM" id="MobiDB-lite"/>
    </source>
</evidence>
<evidence type="ECO:0000256" key="1">
    <source>
        <dbReference type="ARBA" id="ARBA00006199"/>
    </source>
</evidence>
<comment type="subcellular location">
    <subcellularLocation>
        <location evidence="14">Cytoplasm</location>
    </subcellularLocation>
    <subcellularLocation>
        <location evidence="14">Nucleus</location>
    </subcellularLocation>
</comment>
<dbReference type="GO" id="GO:0031144">
    <property type="term" value="P:proteasome localization"/>
    <property type="evidence" value="ECO:0007669"/>
    <property type="project" value="UniProtKB-UniRule"/>
</dbReference>
<dbReference type="InterPro" id="IPR007232">
    <property type="entry name" value="Rad52_Rad59_Rad22"/>
</dbReference>
<dbReference type="OrthoDB" id="10061064at2759"/>
<comment type="similarity">
    <text evidence="1 14">Belongs to the cut8/STS1 family.</text>
</comment>
<comment type="similarity">
    <text evidence="2">Belongs to the RAD52 family.</text>
</comment>
<feature type="region of interest" description="Disordered" evidence="15">
    <location>
        <begin position="833"/>
        <end position="852"/>
    </location>
</feature>
<keyword evidence="5 14" id="KW-0813">Transport</keyword>
<dbReference type="OMA" id="QIMDIQV"/>
<dbReference type="SUPFAM" id="SSF54768">
    <property type="entry name" value="dsRNA-binding domain-like"/>
    <property type="match status" value="1"/>
</dbReference>
<evidence type="ECO:0000256" key="7">
    <source>
        <dbReference type="ARBA" id="ARBA00022763"/>
    </source>
</evidence>
<organism evidence="16 17">
    <name type="scientific">Cordyceps confragosa</name>
    <name type="common">Lecanicillium lecanii</name>
    <dbReference type="NCBI Taxonomy" id="2714763"/>
    <lineage>
        <taxon>Eukaryota</taxon>
        <taxon>Fungi</taxon>
        <taxon>Dikarya</taxon>
        <taxon>Ascomycota</taxon>
        <taxon>Pezizomycotina</taxon>
        <taxon>Sordariomycetes</taxon>
        <taxon>Hypocreomycetidae</taxon>
        <taxon>Hypocreales</taxon>
        <taxon>Cordycipitaceae</taxon>
        <taxon>Akanthomyces</taxon>
    </lineage>
</organism>
<dbReference type="Pfam" id="PF08559">
    <property type="entry name" value="Cut8"/>
    <property type="match status" value="1"/>
</dbReference>
<dbReference type="Pfam" id="PF04098">
    <property type="entry name" value="Rad52_Rad22"/>
    <property type="match status" value="1"/>
</dbReference>
<gene>
    <name evidence="16" type="ORF">LLEC1_04047</name>
</gene>
<keyword evidence="10" id="KW-0233">DNA recombination</keyword>
<evidence type="ECO:0000256" key="8">
    <source>
        <dbReference type="ARBA" id="ARBA00022927"/>
    </source>
</evidence>
<dbReference type="EMBL" id="LUKN01004177">
    <property type="protein sequence ID" value="OAQ96435.1"/>
    <property type="molecule type" value="Genomic_DNA"/>
</dbReference>
<dbReference type="GO" id="GO:0000730">
    <property type="term" value="P:DNA recombinase assembly"/>
    <property type="evidence" value="ECO:0007669"/>
    <property type="project" value="InterPro"/>
</dbReference>
<feature type="compositionally biased region" description="Polar residues" evidence="15">
    <location>
        <begin position="20"/>
        <end position="31"/>
    </location>
</feature>
<comment type="caution">
    <text evidence="16">The sequence shown here is derived from an EMBL/GenBank/DDBJ whole genome shotgun (WGS) entry which is preliminary data.</text>
</comment>
<dbReference type="NCBIfam" id="TIGR00607">
    <property type="entry name" value="rad52"/>
    <property type="match status" value="1"/>
</dbReference>
<keyword evidence="11" id="KW-0234">DNA repair</keyword>
<evidence type="ECO:0000256" key="9">
    <source>
        <dbReference type="ARBA" id="ARBA00023125"/>
    </source>
</evidence>
<reference evidence="16 17" key="1">
    <citation type="submission" date="2016-03" db="EMBL/GenBank/DDBJ databases">
        <title>Fine-scale spatial genetic structure of a fungal parasite of coffee scale insects.</title>
        <authorList>
            <person name="Jackson D."/>
            <person name="Zemenick K.A."/>
            <person name="Malloure B."/>
            <person name="Quandt C.A."/>
            <person name="James T.Y."/>
        </authorList>
    </citation>
    <scope>NUCLEOTIDE SEQUENCE [LARGE SCALE GENOMIC DNA]</scope>
    <source>
        <strain evidence="16 17">UM487</strain>
    </source>
</reference>
<dbReference type="Gene3D" id="1.20.58.1590">
    <property type="entry name" value="Tethering factor for nuclear proteasome Cut8/Sts1"/>
    <property type="match status" value="1"/>
</dbReference>
<keyword evidence="6 14" id="KW-0963">Cytoplasm</keyword>
<dbReference type="PANTHER" id="PTHR12132:SF1">
    <property type="entry name" value="DNA REPAIR PROTEIN RAD52 HOMOLOG"/>
    <property type="match status" value="1"/>
</dbReference>
<dbReference type="GO" id="GO:0045002">
    <property type="term" value="P:double-strand break repair via single-strand annealing"/>
    <property type="evidence" value="ECO:0007669"/>
    <property type="project" value="InterPro"/>
</dbReference>
<evidence type="ECO:0000256" key="6">
    <source>
        <dbReference type="ARBA" id="ARBA00022490"/>
    </source>
</evidence>
<evidence type="ECO:0000256" key="5">
    <source>
        <dbReference type="ARBA" id="ARBA00022448"/>
    </source>
</evidence>
<evidence type="ECO:0000256" key="3">
    <source>
        <dbReference type="ARBA" id="ARBA00011464"/>
    </source>
</evidence>
<dbReference type="InterPro" id="IPR004585">
    <property type="entry name" value="DNA_recomb/repair_Rad52"/>
</dbReference>
<evidence type="ECO:0000256" key="4">
    <source>
        <dbReference type="ARBA" id="ARBA00016204"/>
    </source>
</evidence>
<feature type="region of interest" description="Disordered" evidence="15">
    <location>
        <begin position="1"/>
        <end position="31"/>
    </location>
</feature>
<feature type="compositionally biased region" description="Low complexity" evidence="15">
    <location>
        <begin position="618"/>
        <end position="671"/>
    </location>
</feature>